<comment type="caution">
    <text evidence="3">The sequence shown here is derived from an EMBL/GenBank/DDBJ whole genome shotgun (WGS) entry which is preliminary data.</text>
</comment>
<evidence type="ECO:0000313" key="3">
    <source>
        <dbReference type="EMBL" id="KAF7784173.1"/>
    </source>
</evidence>
<keyword evidence="2" id="KW-0472">Membrane</keyword>
<dbReference type="OMA" id="VFGYCKG"/>
<feature type="compositionally biased region" description="Basic and acidic residues" evidence="1">
    <location>
        <begin position="372"/>
        <end position="387"/>
    </location>
</feature>
<dbReference type="InterPro" id="IPR009571">
    <property type="entry name" value="SUR7/Rim9-like_fungi"/>
</dbReference>
<feature type="compositionally biased region" description="Basic and acidic residues" evidence="1">
    <location>
        <begin position="264"/>
        <end position="275"/>
    </location>
</feature>
<feature type="compositionally biased region" description="Polar residues" evidence="1">
    <location>
        <begin position="327"/>
        <end position="349"/>
    </location>
</feature>
<feature type="compositionally biased region" description="Low complexity" evidence="1">
    <location>
        <begin position="355"/>
        <end position="369"/>
    </location>
</feature>
<feature type="compositionally biased region" description="Polar residues" evidence="1">
    <location>
        <begin position="478"/>
        <end position="502"/>
    </location>
</feature>
<dbReference type="InterPro" id="IPR051380">
    <property type="entry name" value="pH-response_reg_palI/RIM9"/>
</dbReference>
<evidence type="ECO:0008006" key="5">
    <source>
        <dbReference type="Google" id="ProtNLM"/>
    </source>
</evidence>
<dbReference type="PANTHER" id="PTHR28013:SF4">
    <property type="entry name" value="MARVEL DOMAIN-CONTAINING PROTEIN"/>
    <property type="match status" value="1"/>
</dbReference>
<proteinExistence type="predicted"/>
<keyword evidence="2" id="KW-0812">Transmembrane</keyword>
<dbReference type="Pfam" id="PF06687">
    <property type="entry name" value="SUR7"/>
    <property type="match status" value="1"/>
</dbReference>
<organism evidence="3 4">
    <name type="scientific">Agaricus bisporus var. burnettii</name>
    <dbReference type="NCBI Taxonomy" id="192524"/>
    <lineage>
        <taxon>Eukaryota</taxon>
        <taxon>Fungi</taxon>
        <taxon>Dikarya</taxon>
        <taxon>Basidiomycota</taxon>
        <taxon>Agaricomycotina</taxon>
        <taxon>Agaricomycetes</taxon>
        <taxon>Agaricomycetidae</taxon>
        <taxon>Agaricales</taxon>
        <taxon>Agaricineae</taxon>
        <taxon>Agaricaceae</taxon>
        <taxon>Agaricus</taxon>
    </lineage>
</organism>
<dbReference type="AlphaFoldDB" id="A0A8H7FAR4"/>
<dbReference type="EMBL" id="JABXXO010000001">
    <property type="protein sequence ID" value="KAF7784173.1"/>
    <property type="molecule type" value="Genomic_DNA"/>
</dbReference>
<dbReference type="Proteomes" id="UP000629468">
    <property type="component" value="Unassembled WGS sequence"/>
</dbReference>
<dbReference type="GO" id="GO:0032153">
    <property type="term" value="C:cell division site"/>
    <property type="evidence" value="ECO:0007669"/>
    <property type="project" value="TreeGrafter"/>
</dbReference>
<feature type="compositionally biased region" description="Polar residues" evidence="1">
    <location>
        <begin position="399"/>
        <end position="428"/>
    </location>
</feature>
<feature type="region of interest" description="Disordered" evidence="1">
    <location>
        <begin position="264"/>
        <end position="551"/>
    </location>
</feature>
<dbReference type="PANTHER" id="PTHR28013">
    <property type="entry name" value="PROTEIN DCV1-RELATED"/>
    <property type="match status" value="1"/>
</dbReference>
<feature type="compositionally biased region" description="Low complexity" evidence="1">
    <location>
        <begin position="312"/>
        <end position="326"/>
    </location>
</feature>
<feature type="transmembrane region" description="Helical" evidence="2">
    <location>
        <begin position="178"/>
        <end position="198"/>
    </location>
</feature>
<evidence type="ECO:0000256" key="2">
    <source>
        <dbReference type="SAM" id="Phobius"/>
    </source>
</evidence>
<dbReference type="GO" id="GO:0005886">
    <property type="term" value="C:plasma membrane"/>
    <property type="evidence" value="ECO:0007669"/>
    <property type="project" value="InterPro"/>
</dbReference>
<keyword evidence="2" id="KW-1133">Transmembrane helix</keyword>
<protein>
    <recommendedName>
        <fullName evidence="5">Pali-domain-containing protein</fullName>
    </recommendedName>
</protein>
<feature type="compositionally biased region" description="Low complexity" evidence="1">
    <location>
        <begin position="442"/>
        <end position="456"/>
    </location>
</feature>
<accession>A0A8H7FAR4</accession>
<evidence type="ECO:0000256" key="1">
    <source>
        <dbReference type="SAM" id="MobiDB-lite"/>
    </source>
</evidence>
<gene>
    <name evidence="3" type="ORF">Agabi119p4_338</name>
</gene>
<feature type="transmembrane region" description="Helical" evidence="2">
    <location>
        <begin position="97"/>
        <end position="122"/>
    </location>
</feature>
<sequence>MGLIRPATPGFLVTLAATILLAIVSFCVPYFKSVYFLRADISAANVEGSITFGTLGYCLELSNGTSCSKPSIGYELDINGLVGNHFNIQIPQVAVKWLTYALFLHVIGLIIAAISTIFGLLAHVREMSMACCSTCISGFAAVVTLVAFIFDIVLFFIAKSRINAVGSASIGNAIWLTLAAWLLLFFSGCFFAVGRCCITKRGPRSKWSKKDNKDLDVPDSAYAERMRMEAINAEAGRKARQASNAGGGLPAFYETVPLTGRVEGDSIYTDKDDTVGHTPGGYSPAPQGTRAVDEYYTPTSTYPPAARRPERQASSYSHATSTYAQSPPNVATTSPPLPINSQYPPNTSYDPYPNSGSHYGHAAGGSSYHTAASHDRQASTYPQHDRQPSAYPQHDLYNNHGSQSQPQATHYAQPSFNPDTYNTTSILGSSPSPPVPAGATNPYISTPNPYTSYTTQSPPPRQYTSQHQYPLSGDDHSNNSALPLPAQTNPSYMYTGAASSRGYTAPANTGYEASSRAPAPAVADGSHSNFNDAPPEYDAGTSGATGHWGKS</sequence>
<feature type="transmembrane region" description="Helical" evidence="2">
    <location>
        <begin position="12"/>
        <end position="31"/>
    </location>
</feature>
<feature type="transmembrane region" description="Helical" evidence="2">
    <location>
        <begin position="134"/>
        <end position="158"/>
    </location>
</feature>
<evidence type="ECO:0000313" key="4">
    <source>
        <dbReference type="Proteomes" id="UP000629468"/>
    </source>
</evidence>
<reference evidence="3 4" key="1">
    <citation type="journal article" name="Sci. Rep.">
        <title>Telomere-to-telomere assembled and centromere annotated genomes of the two main subspecies of the button mushroom Agaricus bisporus reveal especially polymorphic chromosome ends.</title>
        <authorList>
            <person name="Sonnenberg A.S.M."/>
            <person name="Sedaghat-Telgerd N."/>
            <person name="Lavrijssen B."/>
            <person name="Ohm R.A."/>
            <person name="Hendrickx P.M."/>
            <person name="Scholtmeijer K."/>
            <person name="Baars J.J.P."/>
            <person name="van Peer A."/>
        </authorList>
    </citation>
    <scope>NUCLEOTIDE SEQUENCE [LARGE SCALE GENOMIC DNA]</scope>
    <source>
        <strain evidence="3 4">H119_p4</strain>
    </source>
</reference>
<dbReference type="GO" id="GO:0035838">
    <property type="term" value="C:growing cell tip"/>
    <property type="evidence" value="ECO:0007669"/>
    <property type="project" value="TreeGrafter"/>
</dbReference>
<name>A0A8H7FAR4_AGABI</name>